<evidence type="ECO:0000259" key="4">
    <source>
        <dbReference type="Pfam" id="PF07804"/>
    </source>
</evidence>
<dbReference type="Gene3D" id="1.10.1070.20">
    <property type="match status" value="1"/>
</dbReference>
<dbReference type="Pfam" id="PF07804">
    <property type="entry name" value="HipA_C"/>
    <property type="match status" value="1"/>
</dbReference>
<comment type="caution">
    <text evidence="6">The sequence shown here is derived from an EMBL/GenBank/DDBJ whole genome shotgun (WGS) entry which is preliminary data.</text>
</comment>
<dbReference type="PANTHER" id="PTHR37419">
    <property type="entry name" value="SERINE/THREONINE-PROTEIN KINASE TOXIN HIPA"/>
    <property type="match status" value="1"/>
</dbReference>
<dbReference type="EMBL" id="BSOS01000022">
    <property type="protein sequence ID" value="GLR66410.1"/>
    <property type="molecule type" value="Genomic_DNA"/>
</dbReference>
<evidence type="ECO:0008006" key="8">
    <source>
        <dbReference type="Google" id="ProtNLM"/>
    </source>
</evidence>
<evidence type="ECO:0000256" key="2">
    <source>
        <dbReference type="ARBA" id="ARBA00022679"/>
    </source>
</evidence>
<accession>A0ABQ6A8L3</accession>
<evidence type="ECO:0000313" key="7">
    <source>
        <dbReference type="Proteomes" id="UP001156641"/>
    </source>
</evidence>
<name>A0ABQ6A8L3_9PROT</name>
<dbReference type="InterPro" id="IPR017508">
    <property type="entry name" value="HipA_N1"/>
</dbReference>
<dbReference type="InterPro" id="IPR012893">
    <property type="entry name" value="HipA-like_C"/>
</dbReference>
<dbReference type="PANTHER" id="PTHR37419:SF8">
    <property type="entry name" value="TOXIN YJJJ"/>
    <property type="match status" value="1"/>
</dbReference>
<reference evidence="7" key="1">
    <citation type="journal article" date="2019" name="Int. J. Syst. Evol. Microbiol.">
        <title>The Global Catalogue of Microorganisms (GCM) 10K type strain sequencing project: providing services to taxonomists for standard genome sequencing and annotation.</title>
        <authorList>
            <consortium name="The Broad Institute Genomics Platform"/>
            <consortium name="The Broad Institute Genome Sequencing Center for Infectious Disease"/>
            <person name="Wu L."/>
            <person name="Ma J."/>
        </authorList>
    </citation>
    <scope>NUCLEOTIDE SEQUENCE [LARGE SCALE GENOMIC DNA]</scope>
    <source>
        <strain evidence="7">NBRC 112502</strain>
    </source>
</reference>
<dbReference type="InterPro" id="IPR052028">
    <property type="entry name" value="HipA_Ser/Thr_kinase"/>
</dbReference>
<dbReference type="RefSeq" id="WP_284257097.1">
    <property type="nucleotide sequence ID" value="NZ_BSOS01000022.1"/>
</dbReference>
<protein>
    <recommendedName>
        <fullName evidence="8">Serine/threonine-protein kinase HipA</fullName>
    </recommendedName>
</protein>
<comment type="similarity">
    <text evidence="1">Belongs to the HipA Ser/Thr kinase family.</text>
</comment>
<evidence type="ECO:0000259" key="5">
    <source>
        <dbReference type="Pfam" id="PF13657"/>
    </source>
</evidence>
<evidence type="ECO:0000313" key="6">
    <source>
        <dbReference type="EMBL" id="GLR66410.1"/>
    </source>
</evidence>
<keyword evidence="3" id="KW-0418">Kinase</keyword>
<gene>
    <name evidence="6" type="ORF">GCM10010909_10900</name>
</gene>
<evidence type="ECO:0000256" key="1">
    <source>
        <dbReference type="ARBA" id="ARBA00010164"/>
    </source>
</evidence>
<keyword evidence="2" id="KW-0808">Transferase</keyword>
<keyword evidence="7" id="KW-1185">Reference proteome</keyword>
<organism evidence="6 7">
    <name type="scientific">Acidocella aquatica</name>
    <dbReference type="NCBI Taxonomy" id="1922313"/>
    <lineage>
        <taxon>Bacteria</taxon>
        <taxon>Pseudomonadati</taxon>
        <taxon>Pseudomonadota</taxon>
        <taxon>Alphaproteobacteria</taxon>
        <taxon>Acetobacterales</taxon>
        <taxon>Acidocellaceae</taxon>
        <taxon>Acidocella</taxon>
    </lineage>
</organism>
<evidence type="ECO:0000256" key="3">
    <source>
        <dbReference type="ARBA" id="ARBA00022777"/>
    </source>
</evidence>
<dbReference type="Proteomes" id="UP001156641">
    <property type="component" value="Unassembled WGS sequence"/>
</dbReference>
<feature type="domain" description="HipA-like C-terminal" evidence="4">
    <location>
        <begin position="180"/>
        <end position="379"/>
    </location>
</feature>
<feature type="domain" description="HipA N-terminal subdomain 1" evidence="5">
    <location>
        <begin position="27"/>
        <end position="121"/>
    </location>
</feature>
<proteinExistence type="inferred from homology"/>
<sequence>MWQISKEGRIDQIVVYAHLAHGPVPMGLLSFEGSRKTRQSRFRYAKSWLGRKDKFAIDPVNLTLKTGSFNGLPYEVPLPFYDSAPDGWGKSIMQAAFPSQPFGMGEFLAAGGEERTGELSFGPTPDSGPQRWLPDERPLLALPSEQDTLQELFRAAEAVEAGQANTHHLQRLFRNSADQGGGRPKANLVHDGLLHMVKFPAAGDRFDDPKVEATCLSLAEAAGIETPVHFTQQVGNRTVLLVRRFDRRGNGMRLGYTSAGTLLAADPTQFYAAFTYMDLARRAQLSGIQPCGHALFRRMLFNCFIHNTDDHLRNHGFIRDDGKWRLSPIFDLSVHQPNRLVLAPAKGISPEANPAIAFQAHPHFGISRDEAKHIYEEIVIGVGKLPKLLDQYDVTERDRETLAKLWVYALNPPALSRNADI</sequence>
<dbReference type="Pfam" id="PF13657">
    <property type="entry name" value="Couple_hipA"/>
    <property type="match status" value="1"/>
</dbReference>